<feature type="compositionally biased region" description="Polar residues" evidence="1">
    <location>
        <begin position="15"/>
        <end position="41"/>
    </location>
</feature>
<comment type="caution">
    <text evidence="2">The sequence shown here is derived from an EMBL/GenBank/DDBJ whole genome shotgun (WGS) entry which is preliminary data.</text>
</comment>
<evidence type="ECO:0000313" key="2">
    <source>
        <dbReference type="EMBL" id="KAF9459047.1"/>
    </source>
</evidence>
<feature type="compositionally biased region" description="Basic and acidic residues" evidence="1">
    <location>
        <begin position="97"/>
        <end position="112"/>
    </location>
</feature>
<dbReference type="EMBL" id="MU150325">
    <property type="protein sequence ID" value="KAF9459047.1"/>
    <property type="molecule type" value="Genomic_DNA"/>
</dbReference>
<dbReference type="OrthoDB" id="3250036at2759"/>
<evidence type="ECO:0000256" key="1">
    <source>
        <dbReference type="SAM" id="MobiDB-lite"/>
    </source>
</evidence>
<gene>
    <name evidence="2" type="ORF">BDZ94DRAFT_1269240</name>
</gene>
<feature type="region of interest" description="Disordered" evidence="1">
    <location>
        <begin position="1"/>
        <end position="75"/>
    </location>
</feature>
<keyword evidence="3" id="KW-1185">Reference proteome</keyword>
<sequence length="141" mass="15392">MSDEYAGPGYKGSLVNKTVNVPSDKQRKGQNIPSRKQQNSNDDFDTLNYPASDDTTSSGGYGSPTNVWSDRSQRGYMVKGGSYKEGLIDQSLSGGDLKGEIQDAKQGRDNNTRRAYRGVPAIDKGRGDLLNPTFDEDDGEF</sequence>
<dbReference type="Proteomes" id="UP000807353">
    <property type="component" value="Unassembled WGS sequence"/>
</dbReference>
<name>A0A9P5XWK0_9AGAR</name>
<evidence type="ECO:0000313" key="3">
    <source>
        <dbReference type="Proteomes" id="UP000807353"/>
    </source>
</evidence>
<reference evidence="2" key="1">
    <citation type="submission" date="2020-11" db="EMBL/GenBank/DDBJ databases">
        <authorList>
            <consortium name="DOE Joint Genome Institute"/>
            <person name="Ahrendt S."/>
            <person name="Riley R."/>
            <person name="Andreopoulos W."/>
            <person name="Labutti K."/>
            <person name="Pangilinan J."/>
            <person name="Ruiz-Duenas F.J."/>
            <person name="Barrasa J.M."/>
            <person name="Sanchez-Garcia M."/>
            <person name="Camarero S."/>
            <person name="Miyauchi S."/>
            <person name="Serrano A."/>
            <person name="Linde D."/>
            <person name="Babiker R."/>
            <person name="Drula E."/>
            <person name="Ayuso-Fernandez I."/>
            <person name="Pacheco R."/>
            <person name="Padilla G."/>
            <person name="Ferreira P."/>
            <person name="Barriuso J."/>
            <person name="Kellner H."/>
            <person name="Castanera R."/>
            <person name="Alfaro M."/>
            <person name="Ramirez L."/>
            <person name="Pisabarro A.G."/>
            <person name="Kuo A."/>
            <person name="Tritt A."/>
            <person name="Lipzen A."/>
            <person name="He G."/>
            <person name="Yan M."/>
            <person name="Ng V."/>
            <person name="Cullen D."/>
            <person name="Martin F."/>
            <person name="Rosso M.-N."/>
            <person name="Henrissat B."/>
            <person name="Hibbett D."/>
            <person name="Martinez A.T."/>
            <person name="Grigoriev I.V."/>
        </authorList>
    </citation>
    <scope>NUCLEOTIDE SEQUENCE</scope>
    <source>
        <strain evidence="2">CBS 247.69</strain>
    </source>
</reference>
<feature type="region of interest" description="Disordered" evidence="1">
    <location>
        <begin position="92"/>
        <end position="141"/>
    </location>
</feature>
<protein>
    <submittedName>
        <fullName evidence="2">Uncharacterized protein</fullName>
    </submittedName>
</protein>
<organism evidence="2 3">
    <name type="scientific">Collybia nuda</name>
    <dbReference type="NCBI Taxonomy" id="64659"/>
    <lineage>
        <taxon>Eukaryota</taxon>
        <taxon>Fungi</taxon>
        <taxon>Dikarya</taxon>
        <taxon>Basidiomycota</taxon>
        <taxon>Agaricomycotina</taxon>
        <taxon>Agaricomycetes</taxon>
        <taxon>Agaricomycetidae</taxon>
        <taxon>Agaricales</taxon>
        <taxon>Tricholomatineae</taxon>
        <taxon>Clitocybaceae</taxon>
        <taxon>Collybia</taxon>
    </lineage>
</organism>
<dbReference type="AlphaFoldDB" id="A0A9P5XWK0"/>
<proteinExistence type="predicted"/>
<accession>A0A9P5XWK0</accession>